<evidence type="ECO:0000256" key="1">
    <source>
        <dbReference type="SAM" id="MobiDB-lite"/>
    </source>
</evidence>
<keyword evidence="2" id="KW-1133">Transmembrane helix</keyword>
<feature type="compositionally biased region" description="Low complexity" evidence="1">
    <location>
        <begin position="1"/>
        <end position="14"/>
    </location>
</feature>
<feature type="region of interest" description="Disordered" evidence="1">
    <location>
        <begin position="1"/>
        <end position="48"/>
    </location>
</feature>
<comment type="caution">
    <text evidence="3">The sequence shown here is derived from an EMBL/GenBank/DDBJ whole genome shotgun (WGS) entry which is preliminary data.</text>
</comment>
<dbReference type="RefSeq" id="WP_230080064.1">
    <property type="nucleotide sequence ID" value="NZ_QBKA01000002.1"/>
</dbReference>
<sequence length="110" mass="11165">MNNPNDNPNDNLPPMTATEDEVKPTKQAYRKSGDSDGPSGARNSGGADFVGAAQQEATGMLKDGMAHPSTKPVLTGAAIGAVAGAILPVVSLPLGLAAGAAYAFYKRVRP</sequence>
<protein>
    <submittedName>
        <fullName evidence="3">Uncharacterized protein</fullName>
    </submittedName>
</protein>
<gene>
    <name evidence="3" type="ORF">HME9302_01060</name>
</gene>
<feature type="transmembrane region" description="Helical" evidence="2">
    <location>
        <begin position="77"/>
        <end position="105"/>
    </location>
</feature>
<keyword evidence="2" id="KW-0812">Transmembrane</keyword>
<evidence type="ECO:0000313" key="4">
    <source>
        <dbReference type="Proteomes" id="UP000253727"/>
    </source>
</evidence>
<keyword evidence="4" id="KW-1185">Reference proteome</keyword>
<reference evidence="3 4" key="1">
    <citation type="submission" date="2018-04" db="EMBL/GenBank/DDBJ databases">
        <title>Altererythrobacter sp. HME9302 genome sequencing and assembly.</title>
        <authorList>
            <person name="Kang H."/>
            <person name="Kim H."/>
            <person name="Joh K."/>
        </authorList>
    </citation>
    <scope>NUCLEOTIDE SEQUENCE [LARGE SCALE GENOMIC DNA]</scope>
    <source>
        <strain evidence="3 4">HME9302</strain>
    </source>
</reference>
<dbReference type="AlphaFoldDB" id="A0A369Q561"/>
<accession>A0A369Q561</accession>
<evidence type="ECO:0000256" key="2">
    <source>
        <dbReference type="SAM" id="Phobius"/>
    </source>
</evidence>
<dbReference type="Proteomes" id="UP000253727">
    <property type="component" value="Unassembled WGS sequence"/>
</dbReference>
<proteinExistence type="predicted"/>
<name>A0A369Q561_9SPHN</name>
<dbReference type="EMBL" id="QBKA01000002">
    <property type="protein sequence ID" value="RDC59864.1"/>
    <property type="molecule type" value="Genomic_DNA"/>
</dbReference>
<evidence type="ECO:0000313" key="3">
    <source>
        <dbReference type="EMBL" id="RDC59864.1"/>
    </source>
</evidence>
<organism evidence="3 4">
    <name type="scientific">Alteripontixanthobacter maritimus</name>
    <dbReference type="NCBI Taxonomy" id="2161824"/>
    <lineage>
        <taxon>Bacteria</taxon>
        <taxon>Pseudomonadati</taxon>
        <taxon>Pseudomonadota</taxon>
        <taxon>Alphaproteobacteria</taxon>
        <taxon>Sphingomonadales</taxon>
        <taxon>Erythrobacteraceae</taxon>
        <taxon>Alteripontixanthobacter</taxon>
    </lineage>
</organism>
<keyword evidence="2" id="KW-0472">Membrane</keyword>